<evidence type="ECO:0000313" key="4">
    <source>
        <dbReference type="EMBL" id="KAJ1702879.1"/>
    </source>
</evidence>
<reference evidence="4" key="1">
    <citation type="journal article" date="2022" name="Cell">
        <title>Repeat-based holocentromeres influence genome architecture and karyotype evolution.</title>
        <authorList>
            <person name="Hofstatter P.G."/>
            <person name="Thangavel G."/>
            <person name="Lux T."/>
            <person name="Neumann P."/>
            <person name="Vondrak T."/>
            <person name="Novak P."/>
            <person name="Zhang M."/>
            <person name="Costa L."/>
            <person name="Castellani M."/>
            <person name="Scott A."/>
            <person name="Toegelov H."/>
            <person name="Fuchs J."/>
            <person name="Mata-Sucre Y."/>
            <person name="Dias Y."/>
            <person name="Vanzela A.L.L."/>
            <person name="Huettel B."/>
            <person name="Almeida C.C.S."/>
            <person name="Simkova H."/>
            <person name="Souza G."/>
            <person name="Pedrosa-Harand A."/>
            <person name="Macas J."/>
            <person name="Mayer K.F.X."/>
            <person name="Houben A."/>
            <person name="Marques A."/>
        </authorList>
    </citation>
    <scope>NUCLEOTIDE SEQUENCE</scope>
    <source>
        <strain evidence="4">RhyBre1mFocal</strain>
    </source>
</reference>
<dbReference type="SMART" id="SM00248">
    <property type="entry name" value="ANK"/>
    <property type="match status" value="5"/>
</dbReference>
<dbReference type="PROSITE" id="PS50088">
    <property type="entry name" value="ANK_REPEAT"/>
    <property type="match status" value="1"/>
</dbReference>
<protein>
    <recommendedName>
        <fullName evidence="3">PGG domain-containing protein</fullName>
    </recommendedName>
</protein>
<name>A0A9Q0CZ76_9POAL</name>
<keyword evidence="2" id="KW-1133">Transmembrane helix</keyword>
<feature type="transmembrane region" description="Helical" evidence="2">
    <location>
        <begin position="617"/>
        <end position="640"/>
    </location>
</feature>
<dbReference type="Proteomes" id="UP001151287">
    <property type="component" value="Unassembled WGS sequence"/>
</dbReference>
<feature type="transmembrane region" description="Helical" evidence="2">
    <location>
        <begin position="660"/>
        <end position="684"/>
    </location>
</feature>
<dbReference type="PROSITE" id="PS50297">
    <property type="entry name" value="ANK_REP_REGION"/>
    <property type="match status" value="1"/>
</dbReference>
<feature type="domain" description="PGG" evidence="3">
    <location>
        <begin position="540"/>
        <end position="640"/>
    </location>
</feature>
<accession>A0A9Q0CZ76</accession>
<dbReference type="GO" id="GO:0016020">
    <property type="term" value="C:membrane"/>
    <property type="evidence" value="ECO:0007669"/>
    <property type="project" value="TreeGrafter"/>
</dbReference>
<feature type="repeat" description="ANK" evidence="1">
    <location>
        <begin position="91"/>
        <end position="123"/>
    </location>
</feature>
<dbReference type="Pfam" id="PF13962">
    <property type="entry name" value="PGG"/>
    <property type="match status" value="1"/>
</dbReference>
<dbReference type="PANTHER" id="PTHR24177:SF463">
    <property type="entry name" value="OS09G0331600 PROTEIN"/>
    <property type="match status" value="1"/>
</dbReference>
<keyword evidence="5" id="KW-1185">Reference proteome</keyword>
<dbReference type="InterPro" id="IPR002110">
    <property type="entry name" value="Ankyrin_rpt"/>
</dbReference>
<dbReference type="PANTHER" id="PTHR24177">
    <property type="entry name" value="CASKIN"/>
    <property type="match status" value="1"/>
</dbReference>
<dbReference type="Pfam" id="PF00023">
    <property type="entry name" value="Ank"/>
    <property type="match status" value="1"/>
</dbReference>
<evidence type="ECO:0000256" key="1">
    <source>
        <dbReference type="PROSITE-ProRule" id="PRU00023"/>
    </source>
</evidence>
<keyword evidence="1" id="KW-0040">ANK repeat</keyword>
<dbReference type="AlphaFoldDB" id="A0A9Q0CZ76"/>
<dbReference type="InterPro" id="IPR026961">
    <property type="entry name" value="PGG_dom"/>
</dbReference>
<proteinExistence type="predicted"/>
<dbReference type="SUPFAM" id="SSF48403">
    <property type="entry name" value="Ankyrin repeat"/>
    <property type="match status" value="2"/>
</dbReference>
<evidence type="ECO:0000259" key="3">
    <source>
        <dbReference type="Pfam" id="PF13962"/>
    </source>
</evidence>
<evidence type="ECO:0000256" key="2">
    <source>
        <dbReference type="SAM" id="Phobius"/>
    </source>
</evidence>
<feature type="transmembrane region" description="Helical" evidence="2">
    <location>
        <begin position="576"/>
        <end position="596"/>
    </location>
</feature>
<gene>
    <name evidence="4" type="ORF">LUZ63_002658</name>
</gene>
<dbReference type="EMBL" id="JAMQYH010000001">
    <property type="protein sequence ID" value="KAJ1702879.1"/>
    <property type="molecule type" value="Genomic_DNA"/>
</dbReference>
<organism evidence="4 5">
    <name type="scientific">Rhynchospora breviuscula</name>
    <dbReference type="NCBI Taxonomy" id="2022672"/>
    <lineage>
        <taxon>Eukaryota</taxon>
        <taxon>Viridiplantae</taxon>
        <taxon>Streptophyta</taxon>
        <taxon>Embryophyta</taxon>
        <taxon>Tracheophyta</taxon>
        <taxon>Spermatophyta</taxon>
        <taxon>Magnoliopsida</taxon>
        <taxon>Liliopsida</taxon>
        <taxon>Poales</taxon>
        <taxon>Cyperaceae</taxon>
        <taxon>Cyperoideae</taxon>
        <taxon>Rhynchosporeae</taxon>
        <taxon>Rhynchospora</taxon>
    </lineage>
</organism>
<sequence length="689" mass="77199">MANPYLPSPAPDITPPILTERNFMKKYEKIDSAIRNKKLEYLLKLAKEDPGPVNLSQDPLLSVVIAYGKSDIAIRLIEVMPSESMMAEDYDGDTALHVAAAKGDVKVAAALAEKNPRLLEARNKHMEIPLHKAALFGESDVFWILVDKNSPVDARREDGATMLHCAIMGNAPELALRIAEEYPEQMTSRNSQAVTPLQLVVTIPEAFRSQLRLGSVESLIYAFIPLEERCCKSVQGDEEEQEKPSTNDCLISSYKDEGLLFLLKQRKRFPPNYGTLFDILQLGCIPVRWVRVLTFNIIKQLSPGIRYLQYQKQKHKHTMELIDYLAKDPGYWDFIDKGRVPEGGSMVPRLNNELPPLMTPNLSFTHGDGAAISTINNSKSSKTTRWDDSPLTLAAKMGLHEFVERILTVCPQSAAYLDAEGMNVLQVAIKHGHEKIVDIIASMTLGNNPILPSWLLSEIEKKTKNTILHFAAAKEVDVDQAFALQMQFELQWFERVKKLVPKDLEYSRNQTEKTAQELFTETHKEMVKSGKEQLTEVGKTCSSLVAAVVFASSFSIPGDKDSHNNPIFVHKIAFKVFSHAYVIGLSCASTALVLFLSLITSSYKEQDFRRALPTKYILANISFFLALVALLLSFTCNIYLNIYGGRKADTEDIAPMACELVVFPAACFFLLLYRSSSFGIGTYLRRMLS</sequence>
<comment type="caution">
    <text evidence="4">The sequence shown here is derived from an EMBL/GenBank/DDBJ whole genome shotgun (WGS) entry which is preliminary data.</text>
</comment>
<evidence type="ECO:0000313" key="5">
    <source>
        <dbReference type="Proteomes" id="UP001151287"/>
    </source>
</evidence>
<dbReference type="OrthoDB" id="745831at2759"/>
<keyword evidence="2" id="KW-0472">Membrane</keyword>
<keyword evidence="2" id="KW-0812">Transmembrane</keyword>
<dbReference type="InterPro" id="IPR036770">
    <property type="entry name" value="Ankyrin_rpt-contain_sf"/>
</dbReference>
<dbReference type="Gene3D" id="1.25.40.20">
    <property type="entry name" value="Ankyrin repeat-containing domain"/>
    <property type="match status" value="2"/>
</dbReference>